<evidence type="ECO:0000256" key="5">
    <source>
        <dbReference type="SAM" id="MobiDB-lite"/>
    </source>
</evidence>
<dbReference type="InterPro" id="IPR017956">
    <property type="entry name" value="AT_hook_DNA-bd_motif"/>
</dbReference>
<evidence type="ECO:0000256" key="2">
    <source>
        <dbReference type="ARBA" id="ARBA00022737"/>
    </source>
</evidence>
<dbReference type="GO" id="GO:0006334">
    <property type="term" value="P:nucleosome assembly"/>
    <property type="evidence" value="ECO:0007669"/>
    <property type="project" value="InterPro"/>
</dbReference>
<dbReference type="InterPro" id="IPR036388">
    <property type="entry name" value="WH-like_DNA-bd_sf"/>
</dbReference>
<keyword evidence="2" id="KW-0677">Repeat</keyword>
<evidence type="ECO:0000256" key="1">
    <source>
        <dbReference type="ARBA" id="ARBA00004123"/>
    </source>
</evidence>
<dbReference type="AlphaFoldDB" id="A0A2I0WR86"/>
<proteinExistence type="predicted"/>
<dbReference type="SUPFAM" id="SSF46785">
    <property type="entry name" value="Winged helix' DNA-binding domain"/>
    <property type="match status" value="1"/>
</dbReference>
<dbReference type="GO" id="GO:0045910">
    <property type="term" value="P:negative regulation of DNA recombination"/>
    <property type="evidence" value="ECO:0007669"/>
    <property type="project" value="TreeGrafter"/>
</dbReference>
<reference evidence="7 8" key="1">
    <citation type="journal article" date="2016" name="Sci. Rep.">
        <title>The Dendrobium catenatum Lindl. genome sequence provides insights into polysaccharide synthase, floral development and adaptive evolution.</title>
        <authorList>
            <person name="Zhang G.Q."/>
            <person name="Xu Q."/>
            <person name="Bian C."/>
            <person name="Tsai W.C."/>
            <person name="Yeh C.M."/>
            <person name="Liu K.W."/>
            <person name="Yoshida K."/>
            <person name="Zhang L.S."/>
            <person name="Chang S.B."/>
            <person name="Chen F."/>
            <person name="Shi Y."/>
            <person name="Su Y.Y."/>
            <person name="Zhang Y.Q."/>
            <person name="Chen L.J."/>
            <person name="Yin Y."/>
            <person name="Lin M."/>
            <person name="Huang H."/>
            <person name="Deng H."/>
            <person name="Wang Z.W."/>
            <person name="Zhu S.L."/>
            <person name="Zhao X."/>
            <person name="Deng C."/>
            <person name="Niu S.C."/>
            <person name="Huang J."/>
            <person name="Wang M."/>
            <person name="Liu G.H."/>
            <person name="Yang H.J."/>
            <person name="Xiao X.J."/>
            <person name="Hsiao Y.Y."/>
            <person name="Wu W.L."/>
            <person name="Chen Y.Y."/>
            <person name="Mitsuda N."/>
            <person name="Ohme-Takagi M."/>
            <person name="Luo Y.B."/>
            <person name="Van de Peer Y."/>
            <person name="Liu Z.J."/>
        </authorList>
    </citation>
    <scope>NUCLEOTIDE SEQUENCE [LARGE SCALE GENOMIC DNA]</scope>
    <source>
        <tissue evidence="7">The whole plant</tissue>
    </source>
</reference>
<dbReference type="Gene3D" id="1.10.10.10">
    <property type="entry name" value="Winged helix-like DNA-binding domain superfamily/Winged helix DNA-binding domain"/>
    <property type="match status" value="1"/>
</dbReference>
<feature type="region of interest" description="Disordered" evidence="5">
    <location>
        <begin position="77"/>
        <end position="189"/>
    </location>
</feature>
<keyword evidence="3" id="KW-0238">DNA-binding</keyword>
<dbReference type="Proteomes" id="UP000233837">
    <property type="component" value="Unassembled WGS sequence"/>
</dbReference>
<evidence type="ECO:0000256" key="3">
    <source>
        <dbReference type="ARBA" id="ARBA00023125"/>
    </source>
</evidence>
<dbReference type="GO" id="GO:0003690">
    <property type="term" value="F:double-stranded DNA binding"/>
    <property type="evidence" value="ECO:0007669"/>
    <property type="project" value="TreeGrafter"/>
</dbReference>
<gene>
    <name evidence="7" type="ORF">MA16_Dca012300</name>
</gene>
<dbReference type="EMBL" id="KZ502472">
    <property type="protein sequence ID" value="PKU78180.1"/>
    <property type="molecule type" value="Genomic_DNA"/>
</dbReference>
<dbReference type="InterPro" id="IPR036390">
    <property type="entry name" value="WH_DNA-bd_sf"/>
</dbReference>
<dbReference type="GO" id="GO:0030261">
    <property type="term" value="P:chromosome condensation"/>
    <property type="evidence" value="ECO:0007669"/>
    <property type="project" value="TreeGrafter"/>
</dbReference>
<dbReference type="PROSITE" id="PS51504">
    <property type="entry name" value="H15"/>
    <property type="match status" value="1"/>
</dbReference>
<dbReference type="GO" id="GO:0005730">
    <property type="term" value="C:nucleolus"/>
    <property type="evidence" value="ECO:0007669"/>
    <property type="project" value="TreeGrafter"/>
</dbReference>
<accession>A0A2I0WR86</accession>
<dbReference type="InterPro" id="IPR000116">
    <property type="entry name" value="HMGA"/>
</dbReference>
<dbReference type="PRINTS" id="PR00930">
    <property type="entry name" value="HIGHMOBLTYIY"/>
</dbReference>
<feature type="domain" description="H15" evidence="6">
    <location>
        <begin position="12"/>
        <end position="82"/>
    </location>
</feature>
<dbReference type="GO" id="GO:0000786">
    <property type="term" value="C:nucleosome"/>
    <property type="evidence" value="ECO:0007669"/>
    <property type="project" value="InterPro"/>
</dbReference>
<protein>
    <submittedName>
        <fullName evidence="7">HMG-Y-related protein A</fullName>
    </submittedName>
</protein>
<dbReference type="PANTHER" id="PTHR11467">
    <property type="entry name" value="HISTONE H1"/>
    <property type="match status" value="1"/>
</dbReference>
<feature type="compositionally biased region" description="Pro residues" evidence="5">
    <location>
        <begin position="97"/>
        <end position="111"/>
    </location>
</feature>
<dbReference type="PANTHER" id="PTHR11467:SF162">
    <property type="entry name" value="HMG-Y-RELATED PROTEIN A"/>
    <property type="match status" value="1"/>
</dbReference>
<dbReference type="Pfam" id="PF00538">
    <property type="entry name" value="Linker_histone"/>
    <property type="match status" value="1"/>
</dbReference>
<keyword evidence="8" id="KW-1185">Reference proteome</keyword>
<name>A0A2I0WR86_9ASPA</name>
<evidence type="ECO:0000256" key="4">
    <source>
        <dbReference type="ARBA" id="ARBA00023242"/>
    </source>
</evidence>
<dbReference type="InterPro" id="IPR005818">
    <property type="entry name" value="Histone_H1/H5_H15"/>
</dbReference>
<keyword evidence="4" id="KW-0539">Nucleus</keyword>
<evidence type="ECO:0000313" key="7">
    <source>
        <dbReference type="EMBL" id="PKU78180.1"/>
    </source>
</evidence>
<dbReference type="PRINTS" id="PR00929">
    <property type="entry name" value="ATHOOK"/>
</dbReference>
<sequence>MASTEEENKSTSHPSYPKWILAAIAAGGEKEGLNKSDISKYIETTYSESLPEGHEAALSDALLKMKESGELLFVKNSYLKADPSSAPRRGRGRPPKPKQPLPPGVSPPTPRPRGRPPKPKDPLAAAIAKAASGLPRPRGRPPKKHRPAVASVQKTGVKSSGLKPAVAGVKRGRGRPPKVRAPVADVAAE</sequence>
<comment type="subcellular location">
    <subcellularLocation>
        <location evidence="1">Nucleus</location>
    </subcellularLocation>
</comment>
<evidence type="ECO:0000259" key="6">
    <source>
        <dbReference type="PROSITE" id="PS51504"/>
    </source>
</evidence>
<dbReference type="SMART" id="SM00526">
    <property type="entry name" value="H15"/>
    <property type="match status" value="1"/>
</dbReference>
<dbReference type="GO" id="GO:0031492">
    <property type="term" value="F:nucleosomal DNA binding"/>
    <property type="evidence" value="ECO:0007669"/>
    <property type="project" value="TreeGrafter"/>
</dbReference>
<organism evidence="7 8">
    <name type="scientific">Dendrobium catenatum</name>
    <dbReference type="NCBI Taxonomy" id="906689"/>
    <lineage>
        <taxon>Eukaryota</taxon>
        <taxon>Viridiplantae</taxon>
        <taxon>Streptophyta</taxon>
        <taxon>Embryophyta</taxon>
        <taxon>Tracheophyta</taxon>
        <taxon>Spermatophyta</taxon>
        <taxon>Magnoliopsida</taxon>
        <taxon>Liliopsida</taxon>
        <taxon>Asparagales</taxon>
        <taxon>Orchidaceae</taxon>
        <taxon>Epidendroideae</taxon>
        <taxon>Malaxideae</taxon>
        <taxon>Dendrobiinae</taxon>
        <taxon>Dendrobium</taxon>
    </lineage>
</organism>
<reference evidence="7 8" key="2">
    <citation type="journal article" date="2017" name="Nature">
        <title>The Apostasia genome and the evolution of orchids.</title>
        <authorList>
            <person name="Zhang G.Q."/>
            <person name="Liu K.W."/>
            <person name="Li Z."/>
            <person name="Lohaus R."/>
            <person name="Hsiao Y.Y."/>
            <person name="Niu S.C."/>
            <person name="Wang J.Y."/>
            <person name="Lin Y.C."/>
            <person name="Xu Q."/>
            <person name="Chen L.J."/>
            <person name="Yoshida K."/>
            <person name="Fujiwara S."/>
            <person name="Wang Z.W."/>
            <person name="Zhang Y.Q."/>
            <person name="Mitsuda N."/>
            <person name="Wang M."/>
            <person name="Liu G.H."/>
            <person name="Pecoraro L."/>
            <person name="Huang H.X."/>
            <person name="Xiao X.J."/>
            <person name="Lin M."/>
            <person name="Wu X.Y."/>
            <person name="Wu W.L."/>
            <person name="Chen Y.Y."/>
            <person name="Chang S.B."/>
            <person name="Sakamoto S."/>
            <person name="Ohme-Takagi M."/>
            <person name="Yagi M."/>
            <person name="Zeng S.J."/>
            <person name="Shen C.Y."/>
            <person name="Yeh C.M."/>
            <person name="Luo Y.B."/>
            <person name="Tsai W.C."/>
            <person name="Van de Peer Y."/>
            <person name="Liu Z.J."/>
        </authorList>
    </citation>
    <scope>NUCLEOTIDE SEQUENCE [LARGE SCALE GENOMIC DNA]</scope>
    <source>
        <tissue evidence="7">The whole plant</tissue>
    </source>
</reference>
<feature type="compositionally biased region" description="Low complexity" evidence="5">
    <location>
        <begin position="122"/>
        <end position="131"/>
    </location>
</feature>
<evidence type="ECO:0000313" key="8">
    <source>
        <dbReference type="Proteomes" id="UP000233837"/>
    </source>
</evidence>
<dbReference type="GO" id="GO:0006355">
    <property type="term" value="P:regulation of DNA-templated transcription"/>
    <property type="evidence" value="ECO:0007669"/>
    <property type="project" value="InterPro"/>
</dbReference>
<feature type="compositionally biased region" description="Basic residues" evidence="5">
    <location>
        <begin position="137"/>
        <end position="147"/>
    </location>
</feature>
<dbReference type="SMART" id="SM00384">
    <property type="entry name" value="AT_hook"/>
    <property type="match status" value="4"/>
</dbReference>
<dbReference type="OrthoDB" id="1110759at2759"/>